<dbReference type="PROSITE" id="PS51257">
    <property type="entry name" value="PROKAR_LIPOPROTEIN"/>
    <property type="match status" value="1"/>
</dbReference>
<evidence type="ECO:0000313" key="2">
    <source>
        <dbReference type="Proteomes" id="UP000678679"/>
    </source>
</evidence>
<dbReference type="AlphaFoldDB" id="A0AAX1NCT0"/>
<dbReference type="KEGG" id="fya:KMW28_22915"/>
<name>A0AAX1NCT0_9BACT</name>
<dbReference type="Proteomes" id="UP000678679">
    <property type="component" value="Chromosome 2"/>
</dbReference>
<evidence type="ECO:0000313" key="1">
    <source>
        <dbReference type="EMBL" id="QWG05275.1"/>
    </source>
</evidence>
<dbReference type="RefSeq" id="WP_169662059.1">
    <property type="nucleotide sequence ID" value="NZ_CP076133.1"/>
</dbReference>
<keyword evidence="2" id="KW-1185">Reference proteome</keyword>
<gene>
    <name evidence="1" type="ORF">KMW28_22915</name>
</gene>
<dbReference type="EMBL" id="CP076133">
    <property type="protein sequence ID" value="QWG05275.1"/>
    <property type="molecule type" value="Genomic_DNA"/>
</dbReference>
<protein>
    <recommendedName>
        <fullName evidence="3">Cytochrome c domain-containing protein</fullName>
    </recommendedName>
</protein>
<accession>A0AAX1NCT0</accession>
<organism evidence="1 2">
    <name type="scientific">Flammeovirga yaeyamensis</name>
    <dbReference type="NCBI Taxonomy" id="367791"/>
    <lineage>
        <taxon>Bacteria</taxon>
        <taxon>Pseudomonadati</taxon>
        <taxon>Bacteroidota</taxon>
        <taxon>Cytophagia</taxon>
        <taxon>Cytophagales</taxon>
        <taxon>Flammeovirgaceae</taxon>
        <taxon>Flammeovirga</taxon>
    </lineage>
</organism>
<evidence type="ECO:0008006" key="3">
    <source>
        <dbReference type="Google" id="ProtNLM"/>
    </source>
</evidence>
<proteinExistence type="predicted"/>
<reference evidence="1 2" key="1">
    <citation type="submission" date="2021-05" db="EMBL/GenBank/DDBJ databases">
        <title>Comparative genomic studies on the polysaccharide-degrading batcterial strains of the Flammeovirga genus.</title>
        <authorList>
            <person name="Zewei F."/>
            <person name="Zheng Z."/>
            <person name="Yu L."/>
            <person name="Ruyue G."/>
            <person name="Yanhong M."/>
            <person name="Yuanyuan C."/>
            <person name="Jingyan G."/>
            <person name="Wenjun H."/>
        </authorList>
    </citation>
    <scope>NUCLEOTIDE SEQUENCE [LARGE SCALE GENOMIC DNA]</scope>
    <source>
        <strain evidence="1 2">NBRC:100898</strain>
    </source>
</reference>
<sequence>MKKYHIYFITFLLMGCQLPSTTTKFSSSCVLEEEQYLDSTTVQLSDIEQWVKEKKVNSVEELMLAFPEVYRRNFSLVEHTKALGESNLEFPRIVLFGEDGHLLFNISSKKDDPTYQKVDGMELNNTTGNWVLFQLDFEQNPIAVRRSPGECFRCHGQENPKPLWGTSNHWEGVFGDNEAPGPNGEALSIRHIKRMNEIKNSETDEERLLLLEWEEDEKLRSGGIRKIKGNRFGAELIVSNQLMGASIVKGIYQRMKLKMGANKERYFLPLILLTANQHDSMTLGSITQKNIKKSFPHSNLDIDRIYQELSIHPSFDFAINDSKENQITNKFWQLGKGNIYEQLALLMLYDLNKQNREIHELLRSVPVEFHCQSKDHTISSMDELITHKVKYSYVLSGAGKAKAAEHYLPLDDDEVYLSVLQPIFQQLQVYYMQEELLGR</sequence>